<reference evidence="5" key="3">
    <citation type="submission" date="2025-09" db="UniProtKB">
        <authorList>
            <consortium name="Ensembl"/>
        </authorList>
    </citation>
    <scope>IDENTIFICATION</scope>
</reference>
<dbReference type="Ensembl" id="ENSHHUT00000043435.1">
    <property type="protein sequence ID" value="ENSHHUP00000041838.1"/>
    <property type="gene ID" value="ENSHHUG00000025822.1"/>
</dbReference>
<proteinExistence type="predicted"/>
<dbReference type="GeneTree" id="ENSGT00940000179808"/>
<reference evidence="6" key="1">
    <citation type="submission" date="2018-06" db="EMBL/GenBank/DDBJ databases">
        <title>Genome assembly of Danube salmon.</title>
        <authorList>
            <person name="Macqueen D.J."/>
            <person name="Gundappa M.K."/>
        </authorList>
    </citation>
    <scope>NUCLEOTIDE SEQUENCE [LARGE SCALE GENOMIC DNA]</scope>
</reference>
<keyword evidence="3" id="KW-0732">Signal</keyword>
<accession>A0A4W5MVE6</accession>
<keyword evidence="6" id="KW-1185">Reference proteome</keyword>
<organism evidence="5 6">
    <name type="scientific">Hucho hucho</name>
    <name type="common">huchen</name>
    <dbReference type="NCBI Taxonomy" id="62062"/>
    <lineage>
        <taxon>Eukaryota</taxon>
        <taxon>Metazoa</taxon>
        <taxon>Chordata</taxon>
        <taxon>Craniata</taxon>
        <taxon>Vertebrata</taxon>
        <taxon>Euteleostomi</taxon>
        <taxon>Actinopterygii</taxon>
        <taxon>Neopterygii</taxon>
        <taxon>Teleostei</taxon>
        <taxon>Protacanthopterygii</taxon>
        <taxon>Salmoniformes</taxon>
        <taxon>Salmonidae</taxon>
        <taxon>Salmoninae</taxon>
        <taxon>Hucho</taxon>
    </lineage>
</organism>
<keyword evidence="2" id="KW-0424">Laminin EGF-like domain</keyword>
<dbReference type="STRING" id="62062.ENSHHUP00000041838"/>
<evidence type="ECO:0000256" key="1">
    <source>
        <dbReference type="ARBA" id="ARBA00023157"/>
    </source>
</evidence>
<dbReference type="AlphaFoldDB" id="A0A4W5MVE6"/>
<reference evidence="5" key="2">
    <citation type="submission" date="2025-08" db="UniProtKB">
        <authorList>
            <consortium name="Ensembl"/>
        </authorList>
    </citation>
    <scope>IDENTIFICATION</scope>
</reference>
<evidence type="ECO:0000313" key="6">
    <source>
        <dbReference type="Proteomes" id="UP000314982"/>
    </source>
</evidence>
<evidence type="ECO:0000256" key="3">
    <source>
        <dbReference type="SAM" id="SignalP"/>
    </source>
</evidence>
<evidence type="ECO:0000313" key="5">
    <source>
        <dbReference type="Ensembl" id="ENSHHUP00000041838.1"/>
    </source>
</evidence>
<protein>
    <recommendedName>
        <fullName evidence="4">Laminin N-terminal domain-containing protein</fullName>
    </recommendedName>
</protein>
<dbReference type="Proteomes" id="UP000314982">
    <property type="component" value="Unassembled WGS sequence"/>
</dbReference>
<feature type="chain" id="PRO_5021317687" description="Laminin N-terminal domain-containing protein" evidence="3">
    <location>
        <begin position="26"/>
        <end position="129"/>
    </location>
</feature>
<name>A0A4W5MVE6_9TELE</name>
<evidence type="ECO:0000256" key="2">
    <source>
        <dbReference type="ARBA" id="ARBA00023292"/>
    </source>
</evidence>
<sequence>MSCYSYIHFNLFRFVVCFTLTAVAATQRDCSRGACYPPMGDLLLGRDRQLHASSTCGLTGSEVFCTPFGQVRPYSYYSERHKEPHILQRQVNLIDVASFESLYVKVGKLSSEGMGCFSTQGVFVKRSPF</sequence>
<dbReference type="InterPro" id="IPR008211">
    <property type="entry name" value="Laminin_N"/>
</dbReference>
<keyword evidence="1" id="KW-1015">Disulfide bond</keyword>
<dbReference type="PROSITE" id="PS51117">
    <property type="entry name" value="LAMININ_NTER"/>
    <property type="match status" value="1"/>
</dbReference>
<evidence type="ECO:0000259" key="4">
    <source>
        <dbReference type="PROSITE" id="PS51117"/>
    </source>
</evidence>
<feature type="signal peptide" evidence="3">
    <location>
        <begin position="1"/>
        <end position="25"/>
    </location>
</feature>
<feature type="domain" description="Laminin N-terminal" evidence="4">
    <location>
        <begin position="31"/>
        <end position="129"/>
    </location>
</feature>
<dbReference type="Gene3D" id="2.60.120.260">
    <property type="entry name" value="Galactose-binding domain-like"/>
    <property type="match status" value="1"/>
</dbReference>